<dbReference type="GO" id="GO:0006355">
    <property type="term" value="P:regulation of DNA-templated transcription"/>
    <property type="evidence" value="ECO:0007669"/>
    <property type="project" value="InterPro"/>
</dbReference>
<sequence>MNCHKKTSKLQLRLTETLKSKVVEYSEKDGISQNSILNQAVAWYVKEREKSAN</sequence>
<dbReference type="SUPFAM" id="SSF47598">
    <property type="entry name" value="Ribbon-helix-helix"/>
    <property type="match status" value="1"/>
</dbReference>
<reference evidence="1 2" key="1">
    <citation type="submission" date="2008-10" db="EMBL/GenBank/DDBJ databases">
        <title>Draft genome sequence of Providencia alcalifaciens (DSM 30120).</title>
        <authorList>
            <person name="Sudarsanam P."/>
            <person name="Ley R."/>
            <person name="Guruge J."/>
            <person name="Turnbaugh P.J."/>
            <person name="Mahowald M."/>
            <person name="Liep D."/>
            <person name="Gordon J."/>
        </authorList>
    </citation>
    <scope>NUCLEOTIDE SEQUENCE [LARGE SCALE GENOMIC DNA]</scope>
    <source>
        <strain evidence="1 2">DSM 30120</strain>
    </source>
</reference>
<organism evidence="1 2">
    <name type="scientific">Providencia alcalifaciens DSM 30120</name>
    <dbReference type="NCBI Taxonomy" id="520999"/>
    <lineage>
        <taxon>Bacteria</taxon>
        <taxon>Pseudomonadati</taxon>
        <taxon>Pseudomonadota</taxon>
        <taxon>Gammaproteobacteria</taxon>
        <taxon>Enterobacterales</taxon>
        <taxon>Morganellaceae</taxon>
        <taxon>Providencia</taxon>
    </lineage>
</organism>
<dbReference type="InterPro" id="IPR010985">
    <property type="entry name" value="Ribbon_hlx_hlx"/>
</dbReference>
<evidence type="ECO:0000313" key="1">
    <source>
        <dbReference type="EMBL" id="EEB43917.1"/>
    </source>
</evidence>
<proteinExistence type="predicted"/>
<dbReference type="AlphaFoldDB" id="B6XL21"/>
<dbReference type="EMBL" id="ABXW01000079">
    <property type="protein sequence ID" value="EEB43917.1"/>
    <property type="molecule type" value="Genomic_DNA"/>
</dbReference>
<name>B6XL21_9GAMM</name>
<comment type="caution">
    <text evidence="1">The sequence shown here is derived from an EMBL/GenBank/DDBJ whole genome shotgun (WGS) entry which is preliminary data.</text>
</comment>
<dbReference type="eggNOG" id="ENOG502ZTWA">
    <property type="taxonomic scope" value="Bacteria"/>
</dbReference>
<protein>
    <submittedName>
        <fullName evidence="1">Uncharacterized protein</fullName>
    </submittedName>
</protein>
<dbReference type="Proteomes" id="UP000003729">
    <property type="component" value="Unassembled WGS sequence"/>
</dbReference>
<accession>B6XL21</accession>
<evidence type="ECO:0000313" key="2">
    <source>
        <dbReference type="Proteomes" id="UP000003729"/>
    </source>
</evidence>
<reference evidence="1 2" key="2">
    <citation type="submission" date="2008-10" db="EMBL/GenBank/DDBJ databases">
        <authorList>
            <person name="Fulton L."/>
            <person name="Clifton S."/>
            <person name="Fulton B."/>
            <person name="Xu J."/>
            <person name="Minx P."/>
            <person name="Pepin K.H."/>
            <person name="Johnson M."/>
            <person name="Bhonagiri V."/>
            <person name="Nash W.E."/>
            <person name="Mardis E.R."/>
            <person name="Wilson R.K."/>
        </authorList>
    </citation>
    <scope>NUCLEOTIDE SEQUENCE [LARGE SCALE GENOMIC DNA]</scope>
    <source>
        <strain evidence="1 2">DSM 30120</strain>
    </source>
</reference>
<gene>
    <name evidence="1" type="ORF">PROVALCAL_04083</name>
</gene>